<sequence>MTAVRARRCVAHAGQTASVCWAESSLQSQWWQAGLSSLLATECRYFPKQPCPESTCVSRKRVESPAGTTNEPSWLGEWLRATCARLRAEGEIRSPPGSQPLADKLRRALPPPNPTGEFRPTRKPPPSQRCGNRAWVRAAAHTGAPYSAIDRTTPVYSRLVATLGPPKLGKSRPRADAAPTSFGASCRRCSSKSHLSSRIRPRYFIWARTGTRTELTTIEAPGGGPRRGP</sequence>
<evidence type="ECO:0000313" key="2">
    <source>
        <dbReference type="EMBL" id="CAB3224111.1"/>
    </source>
</evidence>
<name>A0A8S0YW43_ARCPL</name>
<dbReference type="OrthoDB" id="10047020at2759"/>
<evidence type="ECO:0000256" key="1">
    <source>
        <dbReference type="SAM" id="MobiDB-lite"/>
    </source>
</evidence>
<feature type="region of interest" description="Disordered" evidence="1">
    <location>
        <begin position="90"/>
        <end position="130"/>
    </location>
</feature>
<protein>
    <submittedName>
        <fullName evidence="2">Uncharacterized protein</fullName>
    </submittedName>
</protein>
<accession>A0A8S0YW43</accession>
<reference evidence="2 3" key="1">
    <citation type="submission" date="2020-04" db="EMBL/GenBank/DDBJ databases">
        <authorList>
            <person name="Wallbank WR R."/>
            <person name="Pardo Diaz C."/>
            <person name="Kozak K."/>
            <person name="Martin S."/>
            <person name="Jiggins C."/>
            <person name="Moest M."/>
            <person name="Warren A I."/>
            <person name="Byers J.R.P. K."/>
            <person name="Montejo-Kovacevich G."/>
            <person name="Yen C E."/>
        </authorList>
    </citation>
    <scope>NUCLEOTIDE SEQUENCE [LARGE SCALE GENOMIC DNA]</scope>
</reference>
<dbReference type="Proteomes" id="UP000494256">
    <property type="component" value="Unassembled WGS sequence"/>
</dbReference>
<proteinExistence type="predicted"/>
<dbReference type="EMBL" id="CADEBD010000171">
    <property type="protein sequence ID" value="CAB3224111.1"/>
    <property type="molecule type" value="Genomic_DNA"/>
</dbReference>
<comment type="caution">
    <text evidence="2">The sequence shown here is derived from an EMBL/GenBank/DDBJ whole genome shotgun (WGS) entry which is preliminary data.</text>
</comment>
<gene>
    <name evidence="2" type="ORF">APLA_LOCUS1716</name>
</gene>
<dbReference type="AlphaFoldDB" id="A0A8S0YW43"/>
<organism evidence="2 3">
    <name type="scientific">Arctia plantaginis</name>
    <name type="common">Wood tiger moth</name>
    <name type="synonym">Phalaena plantaginis</name>
    <dbReference type="NCBI Taxonomy" id="874455"/>
    <lineage>
        <taxon>Eukaryota</taxon>
        <taxon>Metazoa</taxon>
        <taxon>Ecdysozoa</taxon>
        <taxon>Arthropoda</taxon>
        <taxon>Hexapoda</taxon>
        <taxon>Insecta</taxon>
        <taxon>Pterygota</taxon>
        <taxon>Neoptera</taxon>
        <taxon>Endopterygota</taxon>
        <taxon>Lepidoptera</taxon>
        <taxon>Glossata</taxon>
        <taxon>Ditrysia</taxon>
        <taxon>Noctuoidea</taxon>
        <taxon>Erebidae</taxon>
        <taxon>Arctiinae</taxon>
        <taxon>Arctia</taxon>
    </lineage>
</organism>
<evidence type="ECO:0000313" key="3">
    <source>
        <dbReference type="Proteomes" id="UP000494256"/>
    </source>
</evidence>